<sequence length="76" mass="8943">MAKSKVKKSRNKLEREGVRNPELNRGIFAMADMRTRTTKTKKDKMNQIKYKNRLFDHSGDGSNSPFFIVYQEMIKC</sequence>
<organism evidence="2 3">
    <name type="scientific">Heyndrickxia acidicola</name>
    <dbReference type="NCBI Taxonomy" id="209389"/>
    <lineage>
        <taxon>Bacteria</taxon>
        <taxon>Bacillati</taxon>
        <taxon>Bacillota</taxon>
        <taxon>Bacilli</taxon>
        <taxon>Bacillales</taxon>
        <taxon>Bacillaceae</taxon>
        <taxon>Heyndrickxia</taxon>
    </lineage>
</organism>
<dbReference type="Proteomes" id="UP001341444">
    <property type="component" value="Unassembled WGS sequence"/>
</dbReference>
<name>A0ABU6MAG1_9BACI</name>
<feature type="region of interest" description="Disordered" evidence="1">
    <location>
        <begin position="1"/>
        <end position="21"/>
    </location>
</feature>
<evidence type="ECO:0000313" key="3">
    <source>
        <dbReference type="Proteomes" id="UP001341444"/>
    </source>
</evidence>
<evidence type="ECO:0000313" key="2">
    <source>
        <dbReference type="EMBL" id="MED1201655.1"/>
    </source>
</evidence>
<dbReference type="RefSeq" id="WP_066263468.1">
    <property type="nucleotide sequence ID" value="NZ_JARMAB010000002.1"/>
</dbReference>
<dbReference type="EMBL" id="JARMAB010000002">
    <property type="protein sequence ID" value="MED1201655.1"/>
    <property type="molecule type" value="Genomic_DNA"/>
</dbReference>
<evidence type="ECO:0000256" key="1">
    <source>
        <dbReference type="SAM" id="MobiDB-lite"/>
    </source>
</evidence>
<proteinExistence type="predicted"/>
<keyword evidence="3" id="KW-1185">Reference proteome</keyword>
<comment type="caution">
    <text evidence="2">The sequence shown here is derived from an EMBL/GenBank/DDBJ whole genome shotgun (WGS) entry which is preliminary data.</text>
</comment>
<reference evidence="2 3" key="1">
    <citation type="submission" date="2023-03" db="EMBL/GenBank/DDBJ databases">
        <title>Bacillus Genome Sequencing.</title>
        <authorList>
            <person name="Dunlap C."/>
        </authorList>
    </citation>
    <scope>NUCLEOTIDE SEQUENCE [LARGE SCALE GENOMIC DNA]</scope>
    <source>
        <strain evidence="2 3">B-23453</strain>
    </source>
</reference>
<accession>A0ABU6MAG1</accession>
<protein>
    <submittedName>
        <fullName evidence="2">Uncharacterized protein</fullName>
    </submittedName>
</protein>
<feature type="compositionally biased region" description="Basic residues" evidence="1">
    <location>
        <begin position="1"/>
        <end position="10"/>
    </location>
</feature>
<gene>
    <name evidence="2" type="ORF">P4T90_00955</name>
</gene>